<reference evidence="4" key="1">
    <citation type="submission" date="2009-07" db="EMBL/GenBank/DDBJ databases">
        <title>Complete genome sequence of Rothia mucilaginosa DJ.</title>
        <authorList>
            <person name="Yamane K."/>
            <person name="Nambu T."/>
            <person name="Mashimo C."/>
            <person name="Sugimori C."/>
            <person name="Yamanaka T."/>
            <person name="Leung K."/>
            <person name="Fukushima H."/>
        </authorList>
    </citation>
    <scope>NUCLEOTIDE SEQUENCE [LARGE SCALE GENOMIC DNA]</scope>
    <source>
        <strain evidence="4">DY-18</strain>
    </source>
</reference>
<dbReference type="AlphaFoldDB" id="D2NPZ3"/>
<feature type="transmembrane region" description="Helical" evidence="2">
    <location>
        <begin position="196"/>
        <end position="218"/>
    </location>
</feature>
<feature type="compositionally biased region" description="Basic and acidic residues" evidence="1">
    <location>
        <begin position="1"/>
        <end position="12"/>
    </location>
</feature>
<keyword evidence="4" id="KW-1185">Reference proteome</keyword>
<feature type="compositionally biased region" description="Pro residues" evidence="1">
    <location>
        <begin position="310"/>
        <end position="322"/>
    </location>
</feature>
<reference evidence="3 4" key="2">
    <citation type="journal article" date="2010" name="J Osaka Dent Univ">
        <title>Isolation and identification of Rothia mucilaginosa from persistent apical periodontitis lesions.</title>
        <authorList>
            <person name="Yamane K."/>
            <person name="Yoshida M."/>
            <person name="Fujihira T."/>
            <person name="Baba T."/>
            <person name="Tsuji N."/>
            <person name="Hayashi H."/>
            <person name="Sugimori C."/>
            <person name="Yamanaka T."/>
            <person name="Mashimo C."/>
            <person name="Nambu T."/>
            <person name="Kawai H."/>
            <person name="Fukushima H."/>
        </authorList>
    </citation>
    <scope>NUCLEOTIDE SEQUENCE [LARGE SCALE GENOMIC DNA]</scope>
    <source>
        <strain evidence="3 4">DY-18</strain>
    </source>
</reference>
<sequence length="331" mass="35711">MEEVTVAEHSEAPKNPQNPTEKSDSRYQPLWDMGQPAPDYSALLLHGTPVPPPTGEIPEPVKEVMAIQKARSASAPAVPSVPAAPDSAVPNPAAPNSAASTLAVSAPAPSVQAAYFFPSAMGHPVLNRPLYGRPGPMMRRMSPMGTDTGASAYQQVPSVFPTWQEGKVAGTPRPIGYISATPLAGKVRVSDLWWKAWPEFIVLFFVGVVFNPLTYLLLATVTEDPSFGGFIFYFFLMLSLATFGLPLFLWAGALIFALLRVSRKYRALKWKAMPLGSFWFYLVYDRLPRDSEEMQWIMGAASSMSSAAPAPQPPSVPSPTSSPDPNSADAS</sequence>
<keyword evidence="2" id="KW-1133">Transmembrane helix</keyword>
<feature type="region of interest" description="Disordered" evidence="1">
    <location>
        <begin position="304"/>
        <end position="331"/>
    </location>
</feature>
<protein>
    <submittedName>
        <fullName evidence="3">Uncharacterized protein</fullName>
    </submittedName>
</protein>
<evidence type="ECO:0000313" key="3">
    <source>
        <dbReference type="EMBL" id="BAI65711.1"/>
    </source>
</evidence>
<keyword evidence="2" id="KW-0472">Membrane</keyword>
<gene>
    <name evidence="3" type="ordered locus">RMDY18_18790</name>
</gene>
<feature type="region of interest" description="Disordered" evidence="1">
    <location>
        <begin position="75"/>
        <end position="97"/>
    </location>
</feature>
<accession>D2NPZ3</accession>
<evidence type="ECO:0000313" key="4">
    <source>
        <dbReference type="Proteomes" id="UP000001883"/>
    </source>
</evidence>
<dbReference type="STRING" id="680646.RMDY18_18790"/>
<feature type="region of interest" description="Disordered" evidence="1">
    <location>
        <begin position="1"/>
        <end position="58"/>
    </location>
</feature>
<organism evidence="3 4">
    <name type="scientific">Rothia mucilaginosa (strain DY-18)</name>
    <name type="common">Stomatococcus mucilaginosus</name>
    <dbReference type="NCBI Taxonomy" id="680646"/>
    <lineage>
        <taxon>Bacteria</taxon>
        <taxon>Bacillati</taxon>
        <taxon>Actinomycetota</taxon>
        <taxon>Actinomycetes</taxon>
        <taxon>Micrococcales</taxon>
        <taxon>Micrococcaceae</taxon>
        <taxon>Rothia</taxon>
    </lineage>
</organism>
<dbReference type="Proteomes" id="UP000001883">
    <property type="component" value="Chromosome"/>
</dbReference>
<dbReference type="KEGG" id="rmu:RMDY18_18790"/>
<dbReference type="HOGENOM" id="CLU_852290_0_0_11"/>
<proteinExistence type="predicted"/>
<keyword evidence="2" id="KW-0812">Transmembrane</keyword>
<evidence type="ECO:0000256" key="2">
    <source>
        <dbReference type="SAM" id="Phobius"/>
    </source>
</evidence>
<feature type="transmembrane region" description="Helical" evidence="2">
    <location>
        <begin position="230"/>
        <end position="259"/>
    </location>
</feature>
<evidence type="ECO:0000256" key="1">
    <source>
        <dbReference type="SAM" id="MobiDB-lite"/>
    </source>
</evidence>
<reference evidence="3 4" key="3">
    <citation type="journal article" date="2010" name="Sequencing">
        <title>Complete Genome Sequence of Rothia mucilaginosa DY-18: A Clinical Isolate with Dense Meshwork-Like Structures from a Persistent Apical Periodontitis Lesion.</title>
        <authorList>
            <person name="Yamane K."/>
            <person name="Nambu T."/>
            <person name="Yamanaka T."/>
            <person name="Mashimo C."/>
            <person name="Sugimori C."/>
            <person name="Leung K.-P."/>
            <person name="Fukushima H."/>
        </authorList>
    </citation>
    <scope>NUCLEOTIDE SEQUENCE [LARGE SCALE GENOMIC DNA]</scope>
    <source>
        <strain evidence="3 4">DY-18</strain>
    </source>
</reference>
<dbReference type="EMBL" id="AP011540">
    <property type="protein sequence ID" value="BAI65711.1"/>
    <property type="molecule type" value="Genomic_DNA"/>
</dbReference>
<name>D2NPZ3_ROTMD</name>